<keyword evidence="3" id="KW-1185">Reference proteome</keyword>
<reference evidence="2" key="1">
    <citation type="submission" date="2020-08" db="EMBL/GenBank/DDBJ databases">
        <title>Multicomponent nature underlies the extraordinary mechanical properties of spider dragline silk.</title>
        <authorList>
            <person name="Kono N."/>
            <person name="Nakamura H."/>
            <person name="Mori M."/>
            <person name="Yoshida Y."/>
            <person name="Ohtoshi R."/>
            <person name="Malay A.D."/>
            <person name="Moran D.A.P."/>
            <person name="Tomita M."/>
            <person name="Numata K."/>
            <person name="Arakawa K."/>
        </authorList>
    </citation>
    <scope>NUCLEOTIDE SEQUENCE</scope>
</reference>
<comment type="caution">
    <text evidence="2">The sequence shown here is derived from an EMBL/GenBank/DDBJ whole genome shotgun (WGS) entry which is preliminary data.</text>
</comment>
<feature type="compositionally biased region" description="Acidic residues" evidence="1">
    <location>
        <begin position="1"/>
        <end position="10"/>
    </location>
</feature>
<proteinExistence type="predicted"/>
<evidence type="ECO:0000313" key="3">
    <source>
        <dbReference type="Proteomes" id="UP000886998"/>
    </source>
</evidence>
<dbReference type="AlphaFoldDB" id="A0A8X6XNZ8"/>
<gene>
    <name evidence="2" type="ORF">TNIN_474491</name>
</gene>
<organism evidence="2 3">
    <name type="scientific">Trichonephila inaurata madagascariensis</name>
    <dbReference type="NCBI Taxonomy" id="2747483"/>
    <lineage>
        <taxon>Eukaryota</taxon>
        <taxon>Metazoa</taxon>
        <taxon>Ecdysozoa</taxon>
        <taxon>Arthropoda</taxon>
        <taxon>Chelicerata</taxon>
        <taxon>Arachnida</taxon>
        <taxon>Araneae</taxon>
        <taxon>Araneomorphae</taxon>
        <taxon>Entelegynae</taxon>
        <taxon>Araneoidea</taxon>
        <taxon>Nephilidae</taxon>
        <taxon>Trichonephila</taxon>
        <taxon>Trichonephila inaurata</taxon>
    </lineage>
</organism>
<protein>
    <submittedName>
        <fullName evidence="2">Uncharacterized protein</fullName>
    </submittedName>
</protein>
<evidence type="ECO:0000313" key="2">
    <source>
        <dbReference type="EMBL" id="GFY56784.1"/>
    </source>
</evidence>
<sequence length="90" mass="10133">MDVNNEDEDPVSSNIENGDDNPVSETTLRMKTMIQCSESGQGYSGRQNPDDDIVAANVENHDEDTVSVKTLKMITTVQWPRTLKIRTMFQ</sequence>
<feature type="region of interest" description="Disordered" evidence="1">
    <location>
        <begin position="1"/>
        <end position="24"/>
    </location>
</feature>
<dbReference type="EMBL" id="BMAV01011150">
    <property type="protein sequence ID" value="GFY56784.1"/>
    <property type="molecule type" value="Genomic_DNA"/>
</dbReference>
<dbReference type="Proteomes" id="UP000886998">
    <property type="component" value="Unassembled WGS sequence"/>
</dbReference>
<accession>A0A8X6XNZ8</accession>
<evidence type="ECO:0000256" key="1">
    <source>
        <dbReference type="SAM" id="MobiDB-lite"/>
    </source>
</evidence>
<name>A0A8X6XNZ8_9ARAC</name>